<evidence type="ECO:0000313" key="16">
    <source>
        <dbReference type="EMBL" id="NOI82780.1"/>
    </source>
</evidence>
<comment type="catalytic activity">
    <reaction evidence="1">
        <text>ATP + protein L-histidine = ADP + protein N-phospho-L-histidine.</text>
        <dbReference type="EC" id="2.7.13.3"/>
    </reaction>
</comment>
<dbReference type="Gene3D" id="3.30.565.10">
    <property type="entry name" value="Histidine kinase-like ATPase, C-terminal domain"/>
    <property type="match status" value="1"/>
</dbReference>
<evidence type="ECO:0000256" key="1">
    <source>
        <dbReference type="ARBA" id="ARBA00000085"/>
    </source>
</evidence>
<dbReference type="PANTHER" id="PTHR45528:SF1">
    <property type="entry name" value="SENSOR HISTIDINE KINASE CPXA"/>
    <property type="match status" value="1"/>
</dbReference>
<sequence>MSITKAFPLRSHLTSFFLGISILTAILFGELLIRHFEYGIEDSVKMRVLLEWRAYSLAHKSDPQLPLPQSYVVSFYYDELPTINIEGVNILEHIILKDDEFIVVYVDETITDNIDQEMTLGIYKFRRHDQRVVYGIAKYDHQLISDTTDIWFDNRFDSILYIATWYICIILLALWYYSFRIGKRTEQLVMWSERVSSDLTSNPIPNFKFDEYNRVALYLEKALRKNARLVEREKNFLSHTSHELRTPVAIIRANMEILDRIPLPESSKGSIERIDRASKNMQQIIETMLWLVRKTDTSPAEKKISIPLMLDHLTEELSYLVNKKDVVIRTDYAHAPSLVLPETPFQIVVANLVRNAFQYTHFGQIKIHFENNCIIIENFNTQDIGEQFKDGFGLGQDLTKKICCKLGWQLDTKDLGNGFIARLYFPIKND</sequence>
<keyword evidence="5" id="KW-0597">Phosphoprotein</keyword>
<evidence type="ECO:0000256" key="7">
    <source>
        <dbReference type="ARBA" id="ARBA00022692"/>
    </source>
</evidence>
<evidence type="ECO:0000256" key="12">
    <source>
        <dbReference type="ARBA" id="ARBA00023012"/>
    </source>
</evidence>
<evidence type="ECO:0000256" key="4">
    <source>
        <dbReference type="ARBA" id="ARBA00022475"/>
    </source>
</evidence>
<name>A0AAE5GT55_9VIBR</name>
<dbReference type="SUPFAM" id="SSF55874">
    <property type="entry name" value="ATPase domain of HSP90 chaperone/DNA topoisomerase II/histidine kinase"/>
    <property type="match status" value="1"/>
</dbReference>
<proteinExistence type="predicted"/>
<evidence type="ECO:0000256" key="14">
    <source>
        <dbReference type="SAM" id="Phobius"/>
    </source>
</evidence>
<evidence type="ECO:0000256" key="9">
    <source>
        <dbReference type="ARBA" id="ARBA00022777"/>
    </source>
</evidence>
<comment type="caution">
    <text evidence="16">The sequence shown here is derived from an EMBL/GenBank/DDBJ whole genome shotgun (WGS) entry which is preliminary data.</text>
</comment>
<comment type="subcellular location">
    <subcellularLocation>
        <location evidence="2">Cell membrane</location>
        <topology evidence="2">Multi-pass membrane protein</topology>
    </subcellularLocation>
</comment>
<keyword evidence="7 14" id="KW-0812">Transmembrane</keyword>
<evidence type="ECO:0000256" key="8">
    <source>
        <dbReference type="ARBA" id="ARBA00022741"/>
    </source>
</evidence>
<evidence type="ECO:0000256" key="11">
    <source>
        <dbReference type="ARBA" id="ARBA00022989"/>
    </source>
</evidence>
<reference evidence="16 17" key="1">
    <citation type="submission" date="2019-08" db="EMBL/GenBank/DDBJ databases">
        <title>Draft genome sequencing and comparative genomics of hatchery-associated Vibrios.</title>
        <authorList>
            <person name="Kehlet-Delgado H."/>
            <person name="Mueller R.S."/>
        </authorList>
    </citation>
    <scope>NUCLEOTIDE SEQUENCE [LARGE SCALE GENOMIC DNA]</scope>
    <source>
        <strain evidence="16 17">01-65-5-1</strain>
    </source>
</reference>
<organism evidence="16 17">
    <name type="scientific">Vibrio tubiashii</name>
    <dbReference type="NCBI Taxonomy" id="29498"/>
    <lineage>
        <taxon>Bacteria</taxon>
        <taxon>Pseudomonadati</taxon>
        <taxon>Pseudomonadota</taxon>
        <taxon>Gammaproteobacteria</taxon>
        <taxon>Vibrionales</taxon>
        <taxon>Vibrionaceae</taxon>
        <taxon>Vibrio</taxon>
        <taxon>Vibrio oreintalis group</taxon>
    </lineage>
</organism>
<keyword evidence="12" id="KW-0902">Two-component regulatory system</keyword>
<feature type="transmembrane region" description="Helical" evidence="14">
    <location>
        <begin position="12"/>
        <end position="33"/>
    </location>
</feature>
<feature type="transmembrane region" description="Helical" evidence="14">
    <location>
        <begin position="159"/>
        <end position="177"/>
    </location>
</feature>
<dbReference type="SMART" id="SM00388">
    <property type="entry name" value="HisKA"/>
    <property type="match status" value="1"/>
</dbReference>
<evidence type="ECO:0000259" key="15">
    <source>
        <dbReference type="PROSITE" id="PS50109"/>
    </source>
</evidence>
<keyword evidence="10" id="KW-0067">ATP-binding</keyword>
<keyword evidence="11 14" id="KW-1133">Transmembrane helix</keyword>
<keyword evidence="6" id="KW-0808">Transferase</keyword>
<evidence type="ECO:0000256" key="3">
    <source>
        <dbReference type="ARBA" id="ARBA00012438"/>
    </source>
</evidence>
<dbReference type="EC" id="2.7.13.3" evidence="3"/>
<dbReference type="EMBL" id="VTXO01000009">
    <property type="protein sequence ID" value="NOI82780.1"/>
    <property type="molecule type" value="Genomic_DNA"/>
</dbReference>
<evidence type="ECO:0000256" key="5">
    <source>
        <dbReference type="ARBA" id="ARBA00022553"/>
    </source>
</evidence>
<dbReference type="GO" id="GO:0005524">
    <property type="term" value="F:ATP binding"/>
    <property type="evidence" value="ECO:0007669"/>
    <property type="project" value="UniProtKB-KW"/>
</dbReference>
<protein>
    <recommendedName>
        <fullName evidence="3">histidine kinase</fullName>
        <ecNumber evidence="3">2.7.13.3</ecNumber>
    </recommendedName>
</protein>
<gene>
    <name evidence="16" type="ORF">F0237_19110</name>
</gene>
<dbReference type="InterPro" id="IPR050398">
    <property type="entry name" value="HssS/ArlS-like"/>
</dbReference>
<evidence type="ECO:0000256" key="2">
    <source>
        <dbReference type="ARBA" id="ARBA00004651"/>
    </source>
</evidence>
<dbReference type="CDD" id="cd00082">
    <property type="entry name" value="HisKA"/>
    <property type="match status" value="1"/>
</dbReference>
<dbReference type="InterPro" id="IPR005467">
    <property type="entry name" value="His_kinase_dom"/>
</dbReference>
<keyword evidence="4" id="KW-1003">Cell membrane</keyword>
<keyword evidence="8" id="KW-0547">Nucleotide-binding</keyword>
<dbReference type="Proteomes" id="UP000572722">
    <property type="component" value="Unassembled WGS sequence"/>
</dbReference>
<dbReference type="GO" id="GO:0000155">
    <property type="term" value="F:phosphorelay sensor kinase activity"/>
    <property type="evidence" value="ECO:0007669"/>
    <property type="project" value="InterPro"/>
</dbReference>
<evidence type="ECO:0000256" key="13">
    <source>
        <dbReference type="ARBA" id="ARBA00023136"/>
    </source>
</evidence>
<dbReference type="Gene3D" id="1.10.287.130">
    <property type="match status" value="1"/>
</dbReference>
<dbReference type="SUPFAM" id="SSF47384">
    <property type="entry name" value="Homodimeric domain of signal transducing histidine kinase"/>
    <property type="match status" value="1"/>
</dbReference>
<accession>A0AAE5GT55</accession>
<evidence type="ECO:0000256" key="6">
    <source>
        <dbReference type="ARBA" id="ARBA00022679"/>
    </source>
</evidence>
<dbReference type="InterPro" id="IPR003661">
    <property type="entry name" value="HisK_dim/P_dom"/>
</dbReference>
<dbReference type="PANTHER" id="PTHR45528">
    <property type="entry name" value="SENSOR HISTIDINE KINASE CPXA"/>
    <property type="match status" value="1"/>
</dbReference>
<evidence type="ECO:0000313" key="17">
    <source>
        <dbReference type="Proteomes" id="UP000572722"/>
    </source>
</evidence>
<keyword evidence="13 14" id="KW-0472">Membrane</keyword>
<feature type="domain" description="Histidine kinase" evidence="15">
    <location>
        <begin position="239"/>
        <end position="429"/>
    </location>
</feature>
<dbReference type="PROSITE" id="PS50109">
    <property type="entry name" value="HIS_KIN"/>
    <property type="match status" value="1"/>
</dbReference>
<evidence type="ECO:0000256" key="10">
    <source>
        <dbReference type="ARBA" id="ARBA00022840"/>
    </source>
</evidence>
<dbReference type="AlphaFoldDB" id="A0AAE5GT55"/>
<dbReference type="InterPro" id="IPR036890">
    <property type="entry name" value="HATPase_C_sf"/>
</dbReference>
<dbReference type="InterPro" id="IPR036097">
    <property type="entry name" value="HisK_dim/P_sf"/>
</dbReference>
<dbReference type="Pfam" id="PF00512">
    <property type="entry name" value="HisKA"/>
    <property type="match status" value="1"/>
</dbReference>
<keyword evidence="9 16" id="KW-0418">Kinase</keyword>
<dbReference type="GO" id="GO:0005886">
    <property type="term" value="C:plasma membrane"/>
    <property type="evidence" value="ECO:0007669"/>
    <property type="project" value="UniProtKB-SubCell"/>
</dbReference>
<dbReference type="RefSeq" id="WP_171324547.1">
    <property type="nucleotide sequence ID" value="NZ_VTXO01000009.1"/>
</dbReference>